<sequence length="93" mass="10225">MIKCPSGFVTSQRPYDPIEKPLQALEERRLSVGAALRSSVLKPLGKQPTPYRICTCCSGLMTKTARSRCESLSGLVERFALAAASPESQHFRI</sequence>
<dbReference type="Proteomes" id="UP000712281">
    <property type="component" value="Unassembled WGS sequence"/>
</dbReference>
<organism evidence="1 2">
    <name type="scientific">Brassica cretica</name>
    <name type="common">Mustard</name>
    <dbReference type="NCBI Taxonomy" id="69181"/>
    <lineage>
        <taxon>Eukaryota</taxon>
        <taxon>Viridiplantae</taxon>
        <taxon>Streptophyta</taxon>
        <taxon>Embryophyta</taxon>
        <taxon>Tracheophyta</taxon>
        <taxon>Spermatophyta</taxon>
        <taxon>Magnoliopsida</taxon>
        <taxon>eudicotyledons</taxon>
        <taxon>Gunneridae</taxon>
        <taxon>Pentapetalae</taxon>
        <taxon>rosids</taxon>
        <taxon>malvids</taxon>
        <taxon>Brassicales</taxon>
        <taxon>Brassicaceae</taxon>
        <taxon>Brassiceae</taxon>
        <taxon>Brassica</taxon>
    </lineage>
</organism>
<comment type="caution">
    <text evidence="1">The sequence shown here is derived from an EMBL/GenBank/DDBJ whole genome shotgun (WGS) entry which is preliminary data.</text>
</comment>
<protein>
    <submittedName>
        <fullName evidence="1">Uncharacterized protein</fullName>
    </submittedName>
</protein>
<proteinExistence type="predicted"/>
<reference evidence="1" key="1">
    <citation type="submission" date="2019-12" db="EMBL/GenBank/DDBJ databases">
        <title>Genome sequencing and annotation of Brassica cretica.</title>
        <authorList>
            <person name="Studholme D.J."/>
            <person name="Sarris P.F."/>
        </authorList>
    </citation>
    <scope>NUCLEOTIDE SEQUENCE</scope>
    <source>
        <strain evidence="1">PFS-001/15</strain>
        <tissue evidence="1">Leaf</tissue>
    </source>
</reference>
<name>A0A3N6SBR7_BRACR</name>
<gene>
    <name evidence="1" type="ORF">F2Q68_00045838</name>
</gene>
<evidence type="ECO:0000313" key="1">
    <source>
        <dbReference type="EMBL" id="KAF2608202.1"/>
    </source>
</evidence>
<accession>A0A3N6SBR7</accession>
<dbReference type="AlphaFoldDB" id="A0A3N6SBR7"/>
<dbReference type="EMBL" id="QGKW02000276">
    <property type="protein sequence ID" value="KAF2608202.1"/>
    <property type="molecule type" value="Genomic_DNA"/>
</dbReference>
<evidence type="ECO:0000313" key="2">
    <source>
        <dbReference type="Proteomes" id="UP000712281"/>
    </source>
</evidence>